<dbReference type="Gene3D" id="3.50.50.60">
    <property type="entry name" value="FAD/NAD(P)-binding domain"/>
    <property type="match status" value="1"/>
</dbReference>
<evidence type="ECO:0000313" key="7">
    <source>
        <dbReference type="EMBL" id="CZR52388.1"/>
    </source>
</evidence>
<evidence type="ECO:0000259" key="6">
    <source>
        <dbReference type="Pfam" id="PF01494"/>
    </source>
</evidence>
<dbReference type="STRING" id="576137.A0A1L7WHY6"/>
<feature type="domain" description="FAD-binding" evidence="6">
    <location>
        <begin position="7"/>
        <end position="172"/>
    </location>
</feature>
<dbReference type="SUPFAM" id="SSF51905">
    <property type="entry name" value="FAD/NAD(P)-binding domain"/>
    <property type="match status" value="1"/>
</dbReference>
<organism evidence="7 8">
    <name type="scientific">Phialocephala subalpina</name>
    <dbReference type="NCBI Taxonomy" id="576137"/>
    <lineage>
        <taxon>Eukaryota</taxon>
        <taxon>Fungi</taxon>
        <taxon>Dikarya</taxon>
        <taxon>Ascomycota</taxon>
        <taxon>Pezizomycotina</taxon>
        <taxon>Leotiomycetes</taxon>
        <taxon>Helotiales</taxon>
        <taxon>Mollisiaceae</taxon>
        <taxon>Phialocephala</taxon>
        <taxon>Phialocephala fortinii species complex</taxon>
    </lineage>
</organism>
<feature type="signal peptide" evidence="5">
    <location>
        <begin position="1"/>
        <end position="20"/>
    </location>
</feature>
<dbReference type="EMBL" id="FJOG01000002">
    <property type="protein sequence ID" value="CZR52388.1"/>
    <property type="molecule type" value="Genomic_DNA"/>
</dbReference>
<evidence type="ECO:0000256" key="4">
    <source>
        <dbReference type="ARBA" id="ARBA00023002"/>
    </source>
</evidence>
<dbReference type="PRINTS" id="PR00420">
    <property type="entry name" value="RNGMNOXGNASE"/>
</dbReference>
<evidence type="ECO:0000256" key="3">
    <source>
        <dbReference type="ARBA" id="ARBA00022827"/>
    </source>
</evidence>
<name>A0A1L7WHY6_9HELO</name>
<evidence type="ECO:0000313" key="8">
    <source>
        <dbReference type="Proteomes" id="UP000184330"/>
    </source>
</evidence>
<dbReference type="InterPro" id="IPR002938">
    <property type="entry name" value="FAD-bd"/>
</dbReference>
<keyword evidence="2" id="KW-0285">Flavoprotein</keyword>
<dbReference type="Pfam" id="PF01494">
    <property type="entry name" value="FAD_binding_3"/>
    <property type="match status" value="2"/>
</dbReference>
<accession>A0A1L7WHY6</accession>
<keyword evidence="7" id="KW-0503">Monooxygenase</keyword>
<dbReference type="PANTHER" id="PTHR47356">
    <property type="entry name" value="FAD-DEPENDENT MONOOXYGENASE ASQG-RELATED"/>
    <property type="match status" value="1"/>
</dbReference>
<proteinExistence type="inferred from homology"/>
<dbReference type="OrthoDB" id="10029326at2759"/>
<protein>
    <submittedName>
        <fullName evidence="7">Related to FAD-dependent monooxygenase</fullName>
    </submittedName>
</protein>
<keyword evidence="3" id="KW-0274">FAD</keyword>
<keyword evidence="8" id="KW-1185">Reference proteome</keyword>
<dbReference type="InterPro" id="IPR050562">
    <property type="entry name" value="FAD_mOase_fung"/>
</dbReference>
<dbReference type="GO" id="GO:0071949">
    <property type="term" value="F:FAD binding"/>
    <property type="evidence" value="ECO:0007669"/>
    <property type="project" value="InterPro"/>
</dbReference>
<comment type="similarity">
    <text evidence="1">Belongs to the paxM FAD-dependent monooxygenase family.</text>
</comment>
<dbReference type="PANTHER" id="PTHR47356:SF2">
    <property type="entry name" value="FAD-BINDING DOMAIN-CONTAINING PROTEIN-RELATED"/>
    <property type="match status" value="1"/>
</dbReference>
<dbReference type="GO" id="GO:0004497">
    <property type="term" value="F:monooxygenase activity"/>
    <property type="evidence" value="ECO:0007669"/>
    <property type="project" value="UniProtKB-KW"/>
</dbReference>
<evidence type="ECO:0000256" key="2">
    <source>
        <dbReference type="ARBA" id="ARBA00022630"/>
    </source>
</evidence>
<feature type="domain" description="FAD-binding" evidence="6">
    <location>
        <begin position="273"/>
        <end position="375"/>
    </location>
</feature>
<dbReference type="Proteomes" id="UP000184330">
    <property type="component" value="Unassembled WGS sequence"/>
</dbReference>
<reference evidence="7 8" key="1">
    <citation type="submission" date="2016-03" db="EMBL/GenBank/DDBJ databases">
        <authorList>
            <person name="Ploux O."/>
        </authorList>
    </citation>
    <scope>NUCLEOTIDE SEQUENCE [LARGE SCALE GENOMIC DNA]</scope>
    <source>
        <strain evidence="7 8">UAMH 11012</strain>
    </source>
</reference>
<sequence>MARNFRAIIVGGSVAGLTLAHMFEQANIDYVLLEARDIISPQLGASIVIMPNGARILDQMGLYEELKNTIMTPMAKSFIRRSDGRLVTSNEWPKLVEDRLGYICGICERMQFLRSMYGQLKDKSKVRLSKKVSSIQHNEDSVTVKCQDGTEFTGDIVIGADGIHSRTRKEMQRYAKETGPPGLMDEDESRITAEYNCFFGIAQNMPSLVPGDGHTSTDVDHSSLLFVGHHGLPQFFFFSKMPQKYIGASNIPRFTKSQLQDQIEEFKDFKVTEEVTLGDLMQNTKSLSYFALEEANHEHWNFGRVVCLGDAIHKMTPNLGQGGNQAIESAAVLTNVLLDLLKSKDGSEKVPIPELQATLLQYQNIRQKRAKKFVDLSGMLTRTDALATLRHVLRFLYSEPLSGEILADIQTEMYHTAPSLNFLPLPDRTKDNQLWIEGTKRAKARKDVPFPRSRL</sequence>
<keyword evidence="4" id="KW-0560">Oxidoreductase</keyword>
<evidence type="ECO:0000256" key="1">
    <source>
        <dbReference type="ARBA" id="ARBA00007992"/>
    </source>
</evidence>
<evidence type="ECO:0000256" key="5">
    <source>
        <dbReference type="SAM" id="SignalP"/>
    </source>
</evidence>
<feature type="chain" id="PRO_5012385892" evidence="5">
    <location>
        <begin position="21"/>
        <end position="455"/>
    </location>
</feature>
<gene>
    <name evidence="7" type="ORF">PAC_02265</name>
</gene>
<dbReference type="InterPro" id="IPR036188">
    <property type="entry name" value="FAD/NAD-bd_sf"/>
</dbReference>
<dbReference type="AlphaFoldDB" id="A0A1L7WHY6"/>
<keyword evidence="5" id="KW-0732">Signal</keyword>